<evidence type="ECO:0000256" key="2">
    <source>
        <dbReference type="SAM" id="MobiDB-lite"/>
    </source>
</evidence>
<evidence type="ECO:0000313" key="5">
    <source>
        <dbReference type="Proteomes" id="UP000776164"/>
    </source>
</evidence>
<comment type="caution">
    <text evidence="4">The sequence shown here is derived from an EMBL/GenBank/DDBJ whole genome shotgun (WGS) entry which is preliminary data.</text>
</comment>
<sequence>MNRSPSVSAERADRGSERDTHSFVTSDGVELSYRDNDGPGIPLVMLPGLGQSQLAFHHQFDGLKDRRRVITLDFRGHGSSSTPPHGYRIARFAADVRDLVGHLELDRFDAFGWSMGASVWWSFIDLFGTSLLRRFVIVDQPSAIALLTWMSHDEKADAGALWDLSTIEQAVAGQRNSDSAAISADALAWTYTGELDDVVAETLVTGMRLSSADAVGRILFDHAVQDWRDVLPRIDVPTLVIGAEGSHVSSRSQASTASAIPGARLHVFPSEVASSHFPFLQNPNAFDAVLEDFLSED</sequence>
<name>A0ABS2L1A6_9MICO</name>
<dbReference type="Pfam" id="PF00561">
    <property type="entry name" value="Abhydrolase_1"/>
    <property type="match status" value="1"/>
</dbReference>
<keyword evidence="1" id="KW-0378">Hydrolase</keyword>
<feature type="compositionally biased region" description="Basic and acidic residues" evidence="2">
    <location>
        <begin position="10"/>
        <end position="21"/>
    </location>
</feature>
<dbReference type="InterPro" id="IPR029058">
    <property type="entry name" value="AB_hydrolase_fold"/>
</dbReference>
<dbReference type="InterPro" id="IPR050266">
    <property type="entry name" value="AB_hydrolase_sf"/>
</dbReference>
<dbReference type="PANTHER" id="PTHR43798">
    <property type="entry name" value="MONOACYLGLYCEROL LIPASE"/>
    <property type="match status" value="1"/>
</dbReference>
<proteinExistence type="predicted"/>
<feature type="domain" description="AB hydrolase-1" evidence="3">
    <location>
        <begin position="42"/>
        <end position="282"/>
    </location>
</feature>
<evidence type="ECO:0000313" key="4">
    <source>
        <dbReference type="EMBL" id="MBM7470865.1"/>
    </source>
</evidence>
<gene>
    <name evidence="4" type="ORF">JOE66_000499</name>
</gene>
<accession>A0ABS2L1A6</accession>
<organism evidence="4 5">
    <name type="scientific">Subtercola frigoramans</name>
    <dbReference type="NCBI Taxonomy" id="120298"/>
    <lineage>
        <taxon>Bacteria</taxon>
        <taxon>Bacillati</taxon>
        <taxon>Actinomycetota</taxon>
        <taxon>Actinomycetes</taxon>
        <taxon>Micrococcales</taxon>
        <taxon>Microbacteriaceae</taxon>
        <taxon>Subtercola</taxon>
    </lineage>
</organism>
<protein>
    <submittedName>
        <fullName evidence="4">Pimeloyl-ACP methyl ester carboxylesterase</fullName>
    </submittedName>
</protein>
<dbReference type="Proteomes" id="UP000776164">
    <property type="component" value="Unassembled WGS sequence"/>
</dbReference>
<feature type="region of interest" description="Disordered" evidence="2">
    <location>
        <begin position="1"/>
        <end position="22"/>
    </location>
</feature>
<dbReference type="EMBL" id="JAFBBU010000001">
    <property type="protein sequence ID" value="MBM7470865.1"/>
    <property type="molecule type" value="Genomic_DNA"/>
</dbReference>
<dbReference type="SUPFAM" id="SSF53474">
    <property type="entry name" value="alpha/beta-Hydrolases"/>
    <property type="match status" value="1"/>
</dbReference>
<keyword evidence="5" id="KW-1185">Reference proteome</keyword>
<evidence type="ECO:0000259" key="3">
    <source>
        <dbReference type="Pfam" id="PF00561"/>
    </source>
</evidence>
<dbReference type="RefSeq" id="WP_205106556.1">
    <property type="nucleotide sequence ID" value="NZ_BAAAHT010000018.1"/>
</dbReference>
<dbReference type="InterPro" id="IPR000073">
    <property type="entry name" value="AB_hydrolase_1"/>
</dbReference>
<dbReference type="PANTHER" id="PTHR43798:SF31">
    <property type="entry name" value="AB HYDROLASE SUPERFAMILY PROTEIN YCLE"/>
    <property type="match status" value="1"/>
</dbReference>
<dbReference type="Gene3D" id="3.40.50.1820">
    <property type="entry name" value="alpha/beta hydrolase"/>
    <property type="match status" value="1"/>
</dbReference>
<evidence type="ECO:0000256" key="1">
    <source>
        <dbReference type="ARBA" id="ARBA00022801"/>
    </source>
</evidence>
<reference evidence="4 5" key="1">
    <citation type="submission" date="2021-01" db="EMBL/GenBank/DDBJ databases">
        <title>Sequencing the genomes of 1000 actinobacteria strains.</title>
        <authorList>
            <person name="Klenk H.-P."/>
        </authorList>
    </citation>
    <scope>NUCLEOTIDE SEQUENCE [LARGE SCALE GENOMIC DNA]</scope>
    <source>
        <strain evidence="4 5">DSM 13057</strain>
    </source>
</reference>